<evidence type="ECO:0000313" key="1">
    <source>
        <dbReference type="EMBL" id="KAK0501595.1"/>
    </source>
</evidence>
<gene>
    <name evidence="1" type="ORF">EDD18DRAFT_741501</name>
</gene>
<sequence>MASNEALFKLEAIIVPMRAVHRSLLNSCLRPDEKHPDCDKPAPGMELEVERLLRFSRYYPRDIISPDIDSFKLAVAIQLNDNHGLRAEERSATWLNPATFFRDVICRSHSSKLPPLCWSHLVEVAWREGAFCPLNRDDDKNTNTVPPSPLLCCPMFA</sequence>
<protein>
    <submittedName>
        <fullName evidence="1">Uncharacterized protein</fullName>
    </submittedName>
</protein>
<dbReference type="Proteomes" id="UP001175228">
    <property type="component" value="Unassembled WGS sequence"/>
</dbReference>
<evidence type="ECO:0000313" key="2">
    <source>
        <dbReference type="Proteomes" id="UP001175228"/>
    </source>
</evidence>
<dbReference type="EMBL" id="JAUEPU010000006">
    <property type="protein sequence ID" value="KAK0501595.1"/>
    <property type="molecule type" value="Genomic_DNA"/>
</dbReference>
<organism evidence="1 2">
    <name type="scientific">Armillaria luteobubalina</name>
    <dbReference type="NCBI Taxonomy" id="153913"/>
    <lineage>
        <taxon>Eukaryota</taxon>
        <taxon>Fungi</taxon>
        <taxon>Dikarya</taxon>
        <taxon>Basidiomycota</taxon>
        <taxon>Agaricomycotina</taxon>
        <taxon>Agaricomycetes</taxon>
        <taxon>Agaricomycetidae</taxon>
        <taxon>Agaricales</taxon>
        <taxon>Marasmiineae</taxon>
        <taxon>Physalacriaceae</taxon>
        <taxon>Armillaria</taxon>
    </lineage>
</organism>
<reference evidence="1" key="1">
    <citation type="submission" date="2023-06" db="EMBL/GenBank/DDBJ databases">
        <authorList>
            <consortium name="Lawrence Berkeley National Laboratory"/>
            <person name="Ahrendt S."/>
            <person name="Sahu N."/>
            <person name="Indic B."/>
            <person name="Wong-Bajracharya J."/>
            <person name="Merenyi Z."/>
            <person name="Ke H.-M."/>
            <person name="Monk M."/>
            <person name="Kocsube S."/>
            <person name="Drula E."/>
            <person name="Lipzen A."/>
            <person name="Balint B."/>
            <person name="Henrissat B."/>
            <person name="Andreopoulos B."/>
            <person name="Martin F.M."/>
            <person name="Harder C.B."/>
            <person name="Rigling D."/>
            <person name="Ford K.L."/>
            <person name="Foster G.D."/>
            <person name="Pangilinan J."/>
            <person name="Papanicolaou A."/>
            <person name="Barry K."/>
            <person name="LaButti K."/>
            <person name="Viragh M."/>
            <person name="Koriabine M."/>
            <person name="Yan M."/>
            <person name="Riley R."/>
            <person name="Champramary S."/>
            <person name="Plett K.L."/>
            <person name="Tsai I.J."/>
            <person name="Slot J."/>
            <person name="Sipos G."/>
            <person name="Plett J."/>
            <person name="Nagy L.G."/>
            <person name="Grigoriev I.V."/>
        </authorList>
    </citation>
    <scope>NUCLEOTIDE SEQUENCE</scope>
    <source>
        <strain evidence="1">HWK02</strain>
    </source>
</reference>
<dbReference type="AlphaFoldDB" id="A0AA39QEW0"/>
<name>A0AA39QEW0_9AGAR</name>
<keyword evidence="2" id="KW-1185">Reference proteome</keyword>
<accession>A0AA39QEW0</accession>
<proteinExistence type="predicted"/>
<comment type="caution">
    <text evidence="1">The sequence shown here is derived from an EMBL/GenBank/DDBJ whole genome shotgun (WGS) entry which is preliminary data.</text>
</comment>